<dbReference type="RefSeq" id="WP_163692435.1">
    <property type="nucleotide sequence ID" value="NZ_FXTW01000001.1"/>
</dbReference>
<gene>
    <name evidence="1" type="ORF">GWK09_07870</name>
</gene>
<dbReference type="EMBL" id="JAABOP010000001">
    <property type="protein sequence ID" value="NER10430.1"/>
    <property type="molecule type" value="Genomic_DNA"/>
</dbReference>
<protein>
    <recommendedName>
        <fullName evidence="3">Nuclear transport factor 2 family protein</fullName>
    </recommendedName>
</protein>
<dbReference type="Gene3D" id="3.10.450.50">
    <property type="match status" value="1"/>
</dbReference>
<dbReference type="InterPro" id="IPR032710">
    <property type="entry name" value="NTF2-like_dom_sf"/>
</dbReference>
<evidence type="ECO:0000313" key="2">
    <source>
        <dbReference type="Proteomes" id="UP000468443"/>
    </source>
</evidence>
<dbReference type="PROSITE" id="PS51257">
    <property type="entry name" value="PROKAR_LIPOPROTEIN"/>
    <property type="match status" value="1"/>
</dbReference>
<evidence type="ECO:0008006" key="3">
    <source>
        <dbReference type="Google" id="ProtNLM"/>
    </source>
</evidence>
<keyword evidence="2" id="KW-1185">Reference proteome</keyword>
<proteinExistence type="predicted"/>
<evidence type="ECO:0000313" key="1">
    <source>
        <dbReference type="EMBL" id="NER10430.1"/>
    </source>
</evidence>
<reference evidence="1 2" key="1">
    <citation type="submission" date="2020-01" db="EMBL/GenBank/DDBJ databases">
        <title>Muriicola jejuensis KCTC 22299.</title>
        <authorList>
            <person name="Wang G."/>
        </authorList>
    </citation>
    <scope>NUCLEOTIDE SEQUENCE [LARGE SCALE GENOMIC DNA]</scope>
    <source>
        <strain evidence="1 2">KCTC 22299</strain>
    </source>
</reference>
<dbReference type="AlphaFoldDB" id="A0A6P0UD86"/>
<dbReference type="SUPFAM" id="SSF54427">
    <property type="entry name" value="NTF2-like"/>
    <property type="match status" value="1"/>
</dbReference>
<sequence length="168" mass="20137">MKLKLTLLLILVIGCGSVLFSQDSIRELEEVIWTIVEKRNSTWKDNDFKGHSELCHPDFMRWISDSDEFLTINNLREFWDSSKKDIKILKLDVKRKAIQFFNQENLAVAHYEIYEEIEYTGEDYKEENYEIKKGEKFKEIWRFSDYYVKEGAVWLYVGGNKLEMLKNN</sequence>
<name>A0A6P0UD86_9FLAO</name>
<accession>A0A6P0UD86</accession>
<comment type="caution">
    <text evidence="1">The sequence shown here is derived from an EMBL/GenBank/DDBJ whole genome shotgun (WGS) entry which is preliminary data.</text>
</comment>
<organism evidence="1 2">
    <name type="scientific">Muriicola jejuensis</name>
    <dbReference type="NCBI Taxonomy" id="504488"/>
    <lineage>
        <taxon>Bacteria</taxon>
        <taxon>Pseudomonadati</taxon>
        <taxon>Bacteroidota</taxon>
        <taxon>Flavobacteriia</taxon>
        <taxon>Flavobacteriales</taxon>
        <taxon>Flavobacteriaceae</taxon>
        <taxon>Muriicola</taxon>
    </lineage>
</organism>
<dbReference type="Proteomes" id="UP000468443">
    <property type="component" value="Unassembled WGS sequence"/>
</dbReference>